<feature type="chain" id="PRO_5016704461" evidence="2">
    <location>
        <begin position="20"/>
        <end position="212"/>
    </location>
</feature>
<evidence type="ECO:0000313" key="4">
    <source>
        <dbReference type="Proteomes" id="UP000264310"/>
    </source>
</evidence>
<dbReference type="Proteomes" id="UP000264310">
    <property type="component" value="Unassembled WGS sequence"/>
</dbReference>
<dbReference type="SUPFAM" id="SSF48452">
    <property type="entry name" value="TPR-like"/>
    <property type="match status" value="1"/>
</dbReference>
<keyword evidence="2" id="KW-0732">Signal</keyword>
<dbReference type="InterPro" id="IPR019734">
    <property type="entry name" value="TPR_rpt"/>
</dbReference>
<evidence type="ECO:0000313" key="3">
    <source>
        <dbReference type="EMBL" id="RFC65463.1"/>
    </source>
</evidence>
<keyword evidence="4" id="KW-1185">Reference proteome</keyword>
<dbReference type="AlphaFoldDB" id="A0A371X8A1"/>
<dbReference type="PROSITE" id="PS50005">
    <property type="entry name" value="TPR"/>
    <property type="match status" value="1"/>
</dbReference>
<protein>
    <submittedName>
        <fullName evidence="3">Uncharacterized protein</fullName>
    </submittedName>
</protein>
<feature type="repeat" description="TPR" evidence="1">
    <location>
        <begin position="70"/>
        <end position="103"/>
    </location>
</feature>
<dbReference type="Gene3D" id="1.25.40.10">
    <property type="entry name" value="Tetratricopeptide repeat domain"/>
    <property type="match status" value="1"/>
</dbReference>
<evidence type="ECO:0000256" key="2">
    <source>
        <dbReference type="SAM" id="SignalP"/>
    </source>
</evidence>
<gene>
    <name evidence="3" type="ORF">DYI37_06515</name>
</gene>
<keyword evidence="1" id="KW-0802">TPR repeat</keyword>
<dbReference type="OrthoDB" id="5801125at2"/>
<sequence length="212" mass="22975">MNRLVIVACLALSIAAAISAGREAFGKLLFVSGFPALAEGLVHDDQLDGIARFETGDYAGADVAFAKAGSQATYNRAMSLAALGDYALSVAYFDAVLFVDPNDDDARFNRDLIAERVPDVVSESNDIDGVVARMEAEESQAQATKRDILEGLTLAETRSILDPRVQRLTAATEGWLATLADEPALYLKRRIQAEHERRQDLGLAYPPENSAW</sequence>
<dbReference type="InterPro" id="IPR011990">
    <property type="entry name" value="TPR-like_helical_dom_sf"/>
</dbReference>
<feature type="signal peptide" evidence="2">
    <location>
        <begin position="1"/>
        <end position="19"/>
    </location>
</feature>
<accession>A0A371X8A1</accession>
<name>A0A371X8A1_9HYPH</name>
<organism evidence="3 4">
    <name type="scientific">Fulvimarina endophytica</name>
    <dbReference type="NCBI Taxonomy" id="2293836"/>
    <lineage>
        <taxon>Bacteria</taxon>
        <taxon>Pseudomonadati</taxon>
        <taxon>Pseudomonadota</taxon>
        <taxon>Alphaproteobacteria</taxon>
        <taxon>Hyphomicrobiales</taxon>
        <taxon>Aurantimonadaceae</taxon>
        <taxon>Fulvimarina</taxon>
    </lineage>
</organism>
<dbReference type="RefSeq" id="WP_116682359.1">
    <property type="nucleotide sequence ID" value="NZ_QURL01000002.1"/>
</dbReference>
<dbReference type="EMBL" id="QURL01000002">
    <property type="protein sequence ID" value="RFC65463.1"/>
    <property type="molecule type" value="Genomic_DNA"/>
</dbReference>
<reference evidence="3 4" key="1">
    <citation type="submission" date="2018-08" db="EMBL/GenBank/DDBJ databases">
        <title>Fulvimarina sp. 85, whole genome shotgun sequence.</title>
        <authorList>
            <person name="Tuo L."/>
        </authorList>
    </citation>
    <scope>NUCLEOTIDE SEQUENCE [LARGE SCALE GENOMIC DNA]</scope>
    <source>
        <strain evidence="3 4">85</strain>
    </source>
</reference>
<comment type="caution">
    <text evidence="3">The sequence shown here is derived from an EMBL/GenBank/DDBJ whole genome shotgun (WGS) entry which is preliminary data.</text>
</comment>
<proteinExistence type="predicted"/>
<evidence type="ECO:0000256" key="1">
    <source>
        <dbReference type="PROSITE-ProRule" id="PRU00339"/>
    </source>
</evidence>